<feature type="domain" description="Ras-GAP" evidence="2">
    <location>
        <begin position="161"/>
        <end position="356"/>
    </location>
</feature>
<sequence>METRESILATYGIPMPLSRTSRNSNGGPPNRRATSGTTDSRTSKRYSMTMLYSMAAEQDVEVEDDLAKDVRYLDSRIALLIQNRMALDEKQEVESHLEDIEPLDGFFPDDRKLQQYGNLFFLLQTEPRHIANLCRHVSLTEIDTLLQTVMFTLYGNQYESREEHLLLTMFQSVLSNQFEQISDFNSLLRANTPVSRMMTTYTRRGPGQSYLKSVLSERINNLIEHKDLNLEINPLKVYEQMIKKYEEENKPLPDNLLPSVTSEVAAANPDVQAIIAPRIKMLMEIANSFLQTIMDSIEQTPYEYAICTLIGGFFFLRFVNPAIVTPQAYMLVEGIPGKYPRRTLTLIAKVLQNLVNKPTYLKEEYMIMLNPFVESNKQRLNKFLMELCEMDQYMALSKKDLVINITLNEIYNTHALLVQHQEELAASEKSHLRMLLEEVGPAPPQVSRKENKTVELPLFSRWETPIQDLATALLYDNSVTQNDILYMETKSIFVQIIRSTPKMTEQRSINLHQIAETAATSKDATLVRKGIKVKDMLRELEDASVIDPKDGYRLMTEEVTQELAHLGNLREKVTNEIQSLESVYKTICDHNNYLRSQLDSYKAYLQNVRQQTVKDSAGGFGSSIIKVGDKEKKPTKHKALGPYKFTHTQLERDGIIVESNVPENRRQNIFFVITSPIPGTFIIALHYKGRDAAILEMDLKLDDLLEKQQDNVVSLDLEYVQLNVSKILSLLNKTFAKRKT</sequence>
<organism evidence="3 4">
    <name type="scientific">Cetraspora pellucida</name>
    <dbReference type="NCBI Taxonomy" id="1433469"/>
    <lineage>
        <taxon>Eukaryota</taxon>
        <taxon>Fungi</taxon>
        <taxon>Fungi incertae sedis</taxon>
        <taxon>Mucoromycota</taxon>
        <taxon>Glomeromycotina</taxon>
        <taxon>Glomeromycetes</taxon>
        <taxon>Diversisporales</taxon>
        <taxon>Gigasporaceae</taxon>
        <taxon>Cetraspora</taxon>
    </lineage>
</organism>
<dbReference type="PANTHER" id="PTHR14149">
    <property type="entry name" value="RAS GTPASE-ACTIVATING PROTEIN WITH IQ MOTIF"/>
    <property type="match status" value="1"/>
</dbReference>
<dbReference type="GO" id="GO:0005096">
    <property type="term" value="F:GTPase activator activity"/>
    <property type="evidence" value="ECO:0007669"/>
    <property type="project" value="TreeGrafter"/>
</dbReference>
<dbReference type="InterPro" id="IPR008936">
    <property type="entry name" value="Rho_GTPase_activation_prot"/>
</dbReference>
<gene>
    <name evidence="3" type="ORF">CPELLU_LOCUS3030</name>
</gene>
<dbReference type="EMBL" id="CAJVQA010001412">
    <property type="protein sequence ID" value="CAG8513433.1"/>
    <property type="molecule type" value="Genomic_DNA"/>
</dbReference>
<dbReference type="SUPFAM" id="SSF143885">
    <property type="entry name" value="RGC domain-like"/>
    <property type="match status" value="1"/>
</dbReference>
<dbReference type="OrthoDB" id="775356at2759"/>
<dbReference type="CDD" id="cd05132">
    <property type="entry name" value="RasGAP_GAPA"/>
    <property type="match status" value="1"/>
</dbReference>
<dbReference type="GO" id="GO:0046580">
    <property type="term" value="P:negative regulation of Ras protein signal transduction"/>
    <property type="evidence" value="ECO:0007669"/>
    <property type="project" value="TreeGrafter"/>
</dbReference>
<dbReference type="InterPro" id="IPR000593">
    <property type="entry name" value="RasGAP_C"/>
</dbReference>
<evidence type="ECO:0000259" key="2">
    <source>
        <dbReference type="PROSITE" id="PS50018"/>
    </source>
</evidence>
<dbReference type="PROSITE" id="PS50018">
    <property type="entry name" value="RAS_GTPASE_ACTIV_2"/>
    <property type="match status" value="1"/>
</dbReference>
<dbReference type="GO" id="GO:0005938">
    <property type="term" value="C:cell cortex"/>
    <property type="evidence" value="ECO:0007669"/>
    <property type="project" value="TreeGrafter"/>
</dbReference>
<dbReference type="SUPFAM" id="SSF48350">
    <property type="entry name" value="GTPase activation domain, GAP"/>
    <property type="match status" value="1"/>
</dbReference>
<name>A0A9N8ZZ97_9GLOM</name>
<dbReference type="Pfam" id="PF00616">
    <property type="entry name" value="RasGAP"/>
    <property type="match status" value="2"/>
</dbReference>
<evidence type="ECO:0000313" key="3">
    <source>
        <dbReference type="EMBL" id="CAG8513433.1"/>
    </source>
</evidence>
<evidence type="ECO:0000256" key="1">
    <source>
        <dbReference type="SAM" id="MobiDB-lite"/>
    </source>
</evidence>
<feature type="compositionally biased region" description="Polar residues" evidence="1">
    <location>
        <begin position="18"/>
        <end position="40"/>
    </location>
</feature>
<dbReference type="PANTHER" id="PTHR14149:SF17">
    <property type="entry name" value="GTPASE-ACTIVATING PROTEIN"/>
    <property type="match status" value="1"/>
</dbReference>
<dbReference type="InterPro" id="IPR001936">
    <property type="entry name" value="RasGAP_dom"/>
</dbReference>
<dbReference type="PROSITE" id="PS00509">
    <property type="entry name" value="RAS_GTPASE_ACTIV_1"/>
    <property type="match status" value="1"/>
</dbReference>
<dbReference type="AlphaFoldDB" id="A0A9N8ZZ97"/>
<dbReference type="Proteomes" id="UP000789759">
    <property type="component" value="Unassembled WGS sequence"/>
</dbReference>
<keyword evidence="4" id="KW-1185">Reference proteome</keyword>
<protein>
    <submittedName>
        <fullName evidence="3">24903_t:CDS:1</fullName>
    </submittedName>
</protein>
<dbReference type="Gene3D" id="1.10.506.10">
    <property type="entry name" value="GTPase Activation - p120gap, domain 1"/>
    <property type="match status" value="1"/>
</dbReference>
<accession>A0A9N8ZZ97</accession>
<dbReference type="SMART" id="SM00323">
    <property type="entry name" value="RasGAP"/>
    <property type="match status" value="1"/>
</dbReference>
<evidence type="ECO:0000313" key="4">
    <source>
        <dbReference type="Proteomes" id="UP000789759"/>
    </source>
</evidence>
<reference evidence="3" key="1">
    <citation type="submission" date="2021-06" db="EMBL/GenBank/DDBJ databases">
        <authorList>
            <person name="Kallberg Y."/>
            <person name="Tangrot J."/>
            <person name="Rosling A."/>
        </authorList>
    </citation>
    <scope>NUCLEOTIDE SEQUENCE</scope>
    <source>
        <strain evidence="3">FL966</strain>
    </source>
</reference>
<proteinExistence type="predicted"/>
<dbReference type="InterPro" id="IPR023152">
    <property type="entry name" value="RasGAP_CS"/>
</dbReference>
<comment type="caution">
    <text evidence="3">The sequence shown here is derived from an EMBL/GenBank/DDBJ whole genome shotgun (WGS) entry which is preliminary data.</text>
</comment>
<feature type="region of interest" description="Disordered" evidence="1">
    <location>
        <begin position="1"/>
        <end position="42"/>
    </location>
</feature>
<dbReference type="Pfam" id="PF03836">
    <property type="entry name" value="RasGAP_C"/>
    <property type="match status" value="1"/>
</dbReference>